<dbReference type="Gene3D" id="3.30.420.40">
    <property type="match status" value="2"/>
</dbReference>
<dbReference type="SUPFAM" id="SSF53067">
    <property type="entry name" value="Actin-like ATPase domain"/>
    <property type="match status" value="1"/>
</dbReference>
<dbReference type="Pfam" id="PF00814">
    <property type="entry name" value="TsaD"/>
    <property type="match status" value="1"/>
</dbReference>
<organism evidence="3 4">
    <name type="scientific">Amorphus orientalis</name>
    <dbReference type="NCBI Taxonomy" id="649198"/>
    <lineage>
        <taxon>Bacteria</taxon>
        <taxon>Pseudomonadati</taxon>
        <taxon>Pseudomonadota</taxon>
        <taxon>Alphaproteobacteria</taxon>
        <taxon>Hyphomicrobiales</taxon>
        <taxon>Amorphaceae</taxon>
        <taxon>Amorphus</taxon>
    </lineage>
</organism>
<name>A0AAE3VQV0_9HYPH</name>
<dbReference type="Proteomes" id="UP001229244">
    <property type="component" value="Unassembled WGS sequence"/>
</dbReference>
<evidence type="ECO:0000256" key="1">
    <source>
        <dbReference type="SAM" id="MobiDB-lite"/>
    </source>
</evidence>
<keyword evidence="4" id="KW-1185">Reference proteome</keyword>
<dbReference type="EMBL" id="JAUSUL010000004">
    <property type="protein sequence ID" value="MDQ0317034.1"/>
    <property type="molecule type" value="Genomic_DNA"/>
</dbReference>
<dbReference type="AlphaFoldDB" id="A0AAE3VQV0"/>
<sequence length="225" mass="22592">MLSLVVDTALDACQAVVGTPGTVLACERREPARGQAEAIVGMAEAALARAGAGFRDIERIAVVVGPGSFTGVRIGVAAARGIGLVTGCPVVGLSSLEALAASCPSDEAAARVRVAMVDARHEAVFARIFDEALQPLSDARHVRLAELAGDVPDDAVLIGSGAPLAAEIFAAAGRRAGPVMPLAAAEPDALVALALAADVDTSPPRPAYLKVPDAKPARSLVGPAP</sequence>
<dbReference type="RefSeq" id="WP_306886930.1">
    <property type="nucleotide sequence ID" value="NZ_JAUSUL010000004.1"/>
</dbReference>
<comment type="caution">
    <text evidence="3">The sequence shown here is derived from an EMBL/GenBank/DDBJ whole genome shotgun (WGS) entry which is preliminary data.</text>
</comment>
<evidence type="ECO:0000313" key="3">
    <source>
        <dbReference type="EMBL" id="MDQ0317034.1"/>
    </source>
</evidence>
<gene>
    <name evidence="3" type="ORF">J2S73_003511</name>
</gene>
<feature type="region of interest" description="Disordered" evidence="1">
    <location>
        <begin position="202"/>
        <end position="225"/>
    </location>
</feature>
<dbReference type="InterPro" id="IPR000905">
    <property type="entry name" value="Gcp-like_dom"/>
</dbReference>
<dbReference type="NCBIfam" id="TIGR03725">
    <property type="entry name" value="T6A_YeaZ"/>
    <property type="match status" value="1"/>
</dbReference>
<dbReference type="InterPro" id="IPR043129">
    <property type="entry name" value="ATPase_NBD"/>
</dbReference>
<dbReference type="GO" id="GO:0002949">
    <property type="term" value="P:tRNA threonylcarbamoyladenosine modification"/>
    <property type="evidence" value="ECO:0007669"/>
    <property type="project" value="InterPro"/>
</dbReference>
<reference evidence="3" key="1">
    <citation type="submission" date="2023-07" db="EMBL/GenBank/DDBJ databases">
        <title>Genomic Encyclopedia of Type Strains, Phase IV (KMG-IV): sequencing the most valuable type-strain genomes for metagenomic binning, comparative biology and taxonomic classification.</title>
        <authorList>
            <person name="Goeker M."/>
        </authorList>
    </citation>
    <scope>NUCLEOTIDE SEQUENCE</scope>
    <source>
        <strain evidence="3">DSM 21202</strain>
    </source>
</reference>
<dbReference type="InterPro" id="IPR022496">
    <property type="entry name" value="T6A_TsaB"/>
</dbReference>
<feature type="domain" description="Gcp-like" evidence="2">
    <location>
        <begin position="32"/>
        <end position="148"/>
    </location>
</feature>
<evidence type="ECO:0000313" key="4">
    <source>
        <dbReference type="Proteomes" id="UP001229244"/>
    </source>
</evidence>
<protein>
    <submittedName>
        <fullName evidence="3">tRNA threonylcarbamoyladenosine biosynthesis protein TsaB</fullName>
    </submittedName>
</protein>
<accession>A0AAE3VQV0</accession>
<evidence type="ECO:0000259" key="2">
    <source>
        <dbReference type="Pfam" id="PF00814"/>
    </source>
</evidence>
<proteinExistence type="predicted"/>